<reference evidence="2" key="1">
    <citation type="submission" date="2020-12" db="EMBL/GenBank/DDBJ databases">
        <authorList>
            <person name="Iha C."/>
        </authorList>
    </citation>
    <scope>NUCLEOTIDE SEQUENCE</scope>
</reference>
<organism evidence="2 3">
    <name type="scientific">Ostreobium quekettii</name>
    <dbReference type="NCBI Taxonomy" id="121088"/>
    <lineage>
        <taxon>Eukaryota</taxon>
        <taxon>Viridiplantae</taxon>
        <taxon>Chlorophyta</taxon>
        <taxon>core chlorophytes</taxon>
        <taxon>Ulvophyceae</taxon>
        <taxon>TCBD clade</taxon>
        <taxon>Bryopsidales</taxon>
        <taxon>Ostreobineae</taxon>
        <taxon>Ostreobiaceae</taxon>
        <taxon>Ostreobium</taxon>
    </lineage>
</organism>
<dbReference type="EMBL" id="CAJHUC010001378">
    <property type="protein sequence ID" value="CAD7700909.1"/>
    <property type="molecule type" value="Genomic_DNA"/>
</dbReference>
<comment type="caution">
    <text evidence="2">The sequence shown here is derived from an EMBL/GenBank/DDBJ whole genome shotgun (WGS) entry which is preliminary data.</text>
</comment>
<dbReference type="OrthoDB" id="2082at2759"/>
<dbReference type="InterPro" id="IPR018962">
    <property type="entry name" value="DUF1995"/>
</dbReference>
<proteinExistence type="predicted"/>
<feature type="domain" description="DUF1995" evidence="1">
    <location>
        <begin position="5"/>
        <end position="259"/>
    </location>
</feature>
<dbReference type="PANTHER" id="PTHR34051">
    <property type="entry name" value="PROTEIN LOW PSII ACCUMULATION 3, CHLOROPLASTIC"/>
    <property type="match status" value="1"/>
</dbReference>
<dbReference type="Proteomes" id="UP000708148">
    <property type="component" value="Unassembled WGS sequence"/>
</dbReference>
<gene>
    <name evidence="2" type="ORF">OSTQU699_LOCUS6268</name>
</gene>
<dbReference type="Pfam" id="PF09353">
    <property type="entry name" value="DUF1995"/>
    <property type="match status" value="1"/>
</dbReference>
<sequence length="304" mass="33724">MTYKPESFDELVRDAVRAVSAAIEDGNRRLEVEFPPLPGSVDQYKGASDAYIDANAQLALSAAQLLADAGKKIRILVPDAAELERALEMYQYTLSVVDNVTMGHTREGKPGVFGSISTLLGGNGSDDQLADAQDTDIFIVINHSTIELASIEEHVEQFGQGKVVVLWNLELDTLRADLGLLGFPSKDLHYRFLCQFMPAFYLRQRDYAKTVAVAPFVINYSGALFREYPGPWQVMLKQDDGTYACIAEEKGRYNLGEAKEELMAAMGLNTEAPGSTMAFLRRGYKRSTWWEDGADKEESAAWRS</sequence>
<evidence type="ECO:0000259" key="1">
    <source>
        <dbReference type="Pfam" id="PF09353"/>
    </source>
</evidence>
<dbReference type="AlphaFoldDB" id="A0A8S1IZX4"/>
<keyword evidence="3" id="KW-1185">Reference proteome</keyword>
<dbReference type="InterPro" id="IPR044687">
    <property type="entry name" value="LPA3"/>
</dbReference>
<protein>
    <recommendedName>
        <fullName evidence="1">DUF1995 domain-containing protein</fullName>
    </recommendedName>
</protein>
<dbReference type="PANTHER" id="PTHR34051:SF2">
    <property type="entry name" value="PROTEIN LPA3"/>
    <property type="match status" value="1"/>
</dbReference>
<evidence type="ECO:0000313" key="3">
    <source>
        <dbReference type="Proteomes" id="UP000708148"/>
    </source>
</evidence>
<accession>A0A8S1IZX4</accession>
<name>A0A8S1IZX4_9CHLO</name>
<evidence type="ECO:0000313" key="2">
    <source>
        <dbReference type="EMBL" id="CAD7700909.1"/>
    </source>
</evidence>